<dbReference type="PROSITE" id="PS50109">
    <property type="entry name" value="HIS_KIN"/>
    <property type="match status" value="1"/>
</dbReference>
<accession>A0A1V3FVA0</accession>
<protein>
    <recommendedName>
        <fullName evidence="3">histidine kinase</fullName>
        <ecNumber evidence="3">2.7.13.3</ecNumber>
    </recommendedName>
</protein>
<dbReference type="GO" id="GO:0030435">
    <property type="term" value="P:sporulation resulting in formation of a cellular spore"/>
    <property type="evidence" value="ECO:0007669"/>
    <property type="project" value="UniProtKB-KW"/>
</dbReference>
<dbReference type="CDD" id="cd00082">
    <property type="entry name" value="HisKA"/>
    <property type="match status" value="1"/>
</dbReference>
<dbReference type="CDD" id="cd00075">
    <property type="entry name" value="HATPase"/>
    <property type="match status" value="1"/>
</dbReference>
<dbReference type="Gene3D" id="3.30.565.10">
    <property type="entry name" value="Histidine kinase-like ATPase, C-terminal domain"/>
    <property type="match status" value="1"/>
</dbReference>
<dbReference type="InterPro" id="IPR013767">
    <property type="entry name" value="PAS_fold"/>
</dbReference>
<evidence type="ECO:0000256" key="10">
    <source>
        <dbReference type="ARBA" id="ARBA00023012"/>
    </source>
</evidence>
<dbReference type="InterPro" id="IPR035965">
    <property type="entry name" value="PAS-like_dom_sf"/>
</dbReference>
<gene>
    <name evidence="13" type="ORF">BO219_01975</name>
</gene>
<dbReference type="SUPFAM" id="SSF47384">
    <property type="entry name" value="Homodimeric domain of signal transducing histidine kinase"/>
    <property type="match status" value="1"/>
</dbReference>
<dbReference type="Pfam" id="PF00989">
    <property type="entry name" value="PAS"/>
    <property type="match status" value="1"/>
</dbReference>
<dbReference type="EC" id="2.7.13.3" evidence="3"/>
<dbReference type="SMART" id="SM00091">
    <property type="entry name" value="PAS"/>
    <property type="match status" value="4"/>
</dbReference>
<keyword evidence="6" id="KW-0547">Nucleotide-binding</keyword>
<dbReference type="PRINTS" id="PR00344">
    <property type="entry name" value="BCTRLSENSOR"/>
</dbReference>
<keyword evidence="14" id="KW-1185">Reference proteome</keyword>
<feature type="domain" description="PAS" evidence="12">
    <location>
        <begin position="149"/>
        <end position="191"/>
    </location>
</feature>
<sequence>MRLSLQNMMEESKFVQLSVQEKEAIDRRISLYNFILQQVTDAIVLVKDDGTFVDVNEAACRLFRASKEQLLQKNFYEYAYLVPEHIFHFQRQMLHKFGTYDDELIIRLADGEIKHVQLFMRRYNEQPFNLYMIRDITSKKVLERERTINETLFKDLFNRAGDGIVIFDEQGRFIDANPSFCASVNVSKEELFKLSIQTFIPIEYYGLFEQLLLTLKRTGTVSSELPFILGDGMQKLFELTLTANVHSGFFMAIMRNVTEKRSMEMNLQRSEERFRAIFEQAHEAILICDDFGNILRANPAASRTFELPLHDLVHANLMQFIDAKDEKVRHVLRQFFRDGEIRDELTFHMPNGEKKQLEFTSKKGVINGYHLTIFRNVSERRKMEKQLREQEQKFRNVFNHAMDGIVLMDNEQRIFDANPVACRIFALSKKQLMEKRLHTFIGSNDLHKFQMWLNNGEEEEQFTITDGEGKKKIVELSFKPNIIEHVGLMMVRDITEKKEMEEQLRKSDTLSVVGQLAAGIAHEIRNPMTALKGFIQLLQGSIGNDCEQHNMYFHVIMSELKRIESIITEFLVLAKPQAVHYERGDVAKIMQETVDLLSVQATMHNIQIEATYEPVPPIYCDSKQLKQVFINILKNAIEVMPKGGTITVSVAHVAEGVRISVRDEGSGIPKDKIKKLGEPFYTTKERGTGLGLMVSYKIIEEHQGRIDVESEVGVGTTFYITLPIDNDMR</sequence>
<dbReference type="Proteomes" id="UP000188458">
    <property type="component" value="Unassembled WGS sequence"/>
</dbReference>
<proteinExistence type="predicted"/>
<dbReference type="PROSITE" id="PS50112">
    <property type="entry name" value="PAS"/>
    <property type="match status" value="4"/>
</dbReference>
<name>A0A1V3FVA0_9BACL</name>
<dbReference type="InterPro" id="IPR036097">
    <property type="entry name" value="HisK_dim/P_sf"/>
</dbReference>
<dbReference type="InterPro" id="IPR005467">
    <property type="entry name" value="His_kinase_dom"/>
</dbReference>
<dbReference type="NCBIfam" id="TIGR00229">
    <property type="entry name" value="sensory_box"/>
    <property type="match status" value="4"/>
</dbReference>
<feature type="domain" description="PAS" evidence="12">
    <location>
        <begin position="28"/>
        <end position="84"/>
    </location>
</feature>
<dbReference type="GO" id="GO:0000155">
    <property type="term" value="F:phosphorelay sensor kinase activity"/>
    <property type="evidence" value="ECO:0007669"/>
    <property type="project" value="InterPro"/>
</dbReference>
<evidence type="ECO:0000256" key="2">
    <source>
        <dbReference type="ARBA" id="ARBA00004651"/>
    </source>
</evidence>
<keyword evidence="4" id="KW-0597">Phosphoprotein</keyword>
<dbReference type="Pfam" id="PF13188">
    <property type="entry name" value="PAS_8"/>
    <property type="match status" value="1"/>
</dbReference>
<feature type="domain" description="PAS" evidence="12">
    <location>
        <begin position="270"/>
        <end position="325"/>
    </location>
</feature>
<dbReference type="SUPFAM" id="SSF55874">
    <property type="entry name" value="ATPase domain of HSP90 chaperone/DNA topoisomerase II/histidine kinase"/>
    <property type="match status" value="1"/>
</dbReference>
<dbReference type="Pfam" id="PF13426">
    <property type="entry name" value="PAS_9"/>
    <property type="match status" value="1"/>
</dbReference>
<evidence type="ECO:0000259" key="11">
    <source>
        <dbReference type="PROSITE" id="PS50109"/>
    </source>
</evidence>
<feature type="domain" description="Histidine kinase" evidence="11">
    <location>
        <begin position="519"/>
        <end position="726"/>
    </location>
</feature>
<evidence type="ECO:0000256" key="3">
    <source>
        <dbReference type="ARBA" id="ARBA00012438"/>
    </source>
</evidence>
<evidence type="ECO:0000313" key="13">
    <source>
        <dbReference type="EMBL" id="OOE05592.1"/>
    </source>
</evidence>
<dbReference type="PANTHER" id="PTHR43065">
    <property type="entry name" value="SENSOR HISTIDINE KINASE"/>
    <property type="match status" value="1"/>
</dbReference>
<dbReference type="InterPro" id="IPR003594">
    <property type="entry name" value="HATPase_dom"/>
</dbReference>
<dbReference type="PANTHER" id="PTHR43065:SF34">
    <property type="entry name" value="SPORULATION KINASE A"/>
    <property type="match status" value="1"/>
</dbReference>
<comment type="catalytic activity">
    <reaction evidence="1">
        <text>ATP + protein L-histidine = ADP + protein N-phospho-L-histidine.</text>
        <dbReference type="EC" id="2.7.13.3"/>
    </reaction>
</comment>
<feature type="domain" description="PAS" evidence="12">
    <location>
        <begin position="390"/>
        <end position="460"/>
    </location>
</feature>
<dbReference type="FunFam" id="1.10.287.130:FF:000040">
    <property type="entry name" value="PAS domain-containing sensor histidine kinase"/>
    <property type="match status" value="1"/>
</dbReference>
<dbReference type="Gene3D" id="3.30.450.20">
    <property type="entry name" value="PAS domain"/>
    <property type="match status" value="4"/>
</dbReference>
<keyword evidence="10" id="KW-0902">Two-component regulatory system</keyword>
<dbReference type="InterPro" id="IPR013656">
    <property type="entry name" value="PAS_4"/>
</dbReference>
<keyword evidence="5" id="KW-0808">Transferase</keyword>
<dbReference type="InterPro" id="IPR000014">
    <property type="entry name" value="PAS"/>
</dbReference>
<evidence type="ECO:0000256" key="6">
    <source>
        <dbReference type="ARBA" id="ARBA00022741"/>
    </source>
</evidence>
<dbReference type="GO" id="GO:0005886">
    <property type="term" value="C:plasma membrane"/>
    <property type="evidence" value="ECO:0007669"/>
    <property type="project" value="UniProtKB-SubCell"/>
</dbReference>
<dbReference type="Gene3D" id="1.10.287.130">
    <property type="match status" value="1"/>
</dbReference>
<evidence type="ECO:0000313" key="14">
    <source>
        <dbReference type="Proteomes" id="UP000188458"/>
    </source>
</evidence>
<dbReference type="InterPro" id="IPR003661">
    <property type="entry name" value="HisK_dim/P_dom"/>
</dbReference>
<keyword evidence="7 13" id="KW-0418">Kinase</keyword>
<keyword evidence="8" id="KW-0067">ATP-binding</keyword>
<dbReference type="Pfam" id="PF00512">
    <property type="entry name" value="HisKA"/>
    <property type="match status" value="1"/>
</dbReference>
<dbReference type="Pfam" id="PF02518">
    <property type="entry name" value="HATPase_c"/>
    <property type="match status" value="1"/>
</dbReference>
<dbReference type="Pfam" id="PF08448">
    <property type="entry name" value="PAS_4"/>
    <property type="match status" value="1"/>
</dbReference>
<keyword evidence="9" id="KW-0749">Sporulation</keyword>
<evidence type="ECO:0000256" key="5">
    <source>
        <dbReference type="ARBA" id="ARBA00022679"/>
    </source>
</evidence>
<dbReference type="InterPro" id="IPR004358">
    <property type="entry name" value="Sig_transdc_His_kin-like_C"/>
</dbReference>
<dbReference type="AlphaFoldDB" id="A0A1V3FVA0"/>
<reference evidence="14" key="1">
    <citation type="submission" date="2016-11" db="EMBL/GenBank/DDBJ databases">
        <title>Draft genome sequence of Anoxybacillus sp. strain 103 isolated from the Qarvajar hot spring in Nagorno-Karabach.</title>
        <authorList>
            <person name="Hovhannisyan P."/>
            <person name="Panosyan H."/>
            <person name="Birkeland N.-K."/>
        </authorList>
    </citation>
    <scope>NUCLEOTIDE SEQUENCE [LARGE SCALE GENOMIC DNA]</scope>
    <source>
        <strain evidence="14">103</strain>
    </source>
</reference>
<dbReference type="FunFam" id="3.30.565.10:FF:000006">
    <property type="entry name" value="Sensor histidine kinase WalK"/>
    <property type="match status" value="1"/>
</dbReference>
<evidence type="ECO:0000256" key="4">
    <source>
        <dbReference type="ARBA" id="ARBA00022553"/>
    </source>
</evidence>
<comment type="subcellular location">
    <subcellularLocation>
        <location evidence="2">Cell membrane</location>
        <topology evidence="2">Multi-pass membrane protein</topology>
    </subcellularLocation>
</comment>
<comment type="caution">
    <text evidence="13">The sequence shown here is derived from an EMBL/GenBank/DDBJ whole genome shotgun (WGS) entry which is preliminary data.</text>
</comment>
<dbReference type="GO" id="GO:0005524">
    <property type="term" value="F:ATP binding"/>
    <property type="evidence" value="ECO:0007669"/>
    <property type="project" value="UniProtKB-KW"/>
</dbReference>
<organism evidence="13 14">
    <name type="scientific">Anoxybacillus kestanbolensis</name>
    <dbReference type="NCBI Taxonomy" id="227476"/>
    <lineage>
        <taxon>Bacteria</taxon>
        <taxon>Bacillati</taxon>
        <taxon>Bacillota</taxon>
        <taxon>Bacilli</taxon>
        <taxon>Bacillales</taxon>
        <taxon>Anoxybacillaceae</taxon>
        <taxon>Anoxybacillus</taxon>
    </lineage>
</organism>
<evidence type="ECO:0000259" key="12">
    <source>
        <dbReference type="PROSITE" id="PS50112"/>
    </source>
</evidence>
<dbReference type="SMART" id="SM00388">
    <property type="entry name" value="HisKA"/>
    <property type="match status" value="1"/>
</dbReference>
<evidence type="ECO:0000256" key="1">
    <source>
        <dbReference type="ARBA" id="ARBA00000085"/>
    </source>
</evidence>
<evidence type="ECO:0000256" key="8">
    <source>
        <dbReference type="ARBA" id="ARBA00022840"/>
    </source>
</evidence>
<evidence type="ECO:0000256" key="7">
    <source>
        <dbReference type="ARBA" id="ARBA00022777"/>
    </source>
</evidence>
<dbReference type="RefSeq" id="WP_077428157.1">
    <property type="nucleotide sequence ID" value="NZ_MQAD01000003.1"/>
</dbReference>
<evidence type="ECO:0000256" key="9">
    <source>
        <dbReference type="ARBA" id="ARBA00022969"/>
    </source>
</evidence>
<dbReference type="InterPro" id="IPR036890">
    <property type="entry name" value="HATPase_C_sf"/>
</dbReference>
<dbReference type="CDD" id="cd00130">
    <property type="entry name" value="PAS"/>
    <property type="match status" value="4"/>
</dbReference>
<dbReference type="EMBL" id="MQAD01000003">
    <property type="protein sequence ID" value="OOE05592.1"/>
    <property type="molecule type" value="Genomic_DNA"/>
</dbReference>
<dbReference type="SMART" id="SM00387">
    <property type="entry name" value="HATPase_c"/>
    <property type="match status" value="1"/>
</dbReference>
<dbReference type="SUPFAM" id="SSF55785">
    <property type="entry name" value="PYP-like sensor domain (PAS domain)"/>
    <property type="match status" value="4"/>
</dbReference>